<gene>
    <name evidence="1" type="ORF">KIPB_013325</name>
</gene>
<evidence type="ECO:0000313" key="1">
    <source>
        <dbReference type="EMBL" id="GIQ90506.1"/>
    </source>
</evidence>
<organism evidence="1 2">
    <name type="scientific">Kipferlia bialata</name>
    <dbReference type="NCBI Taxonomy" id="797122"/>
    <lineage>
        <taxon>Eukaryota</taxon>
        <taxon>Metamonada</taxon>
        <taxon>Carpediemonas-like organisms</taxon>
        <taxon>Kipferlia</taxon>
    </lineage>
</organism>
<reference evidence="1 2" key="1">
    <citation type="journal article" date="2018" name="PLoS ONE">
        <title>The draft genome of Kipferlia bialata reveals reductive genome evolution in fornicate parasites.</title>
        <authorList>
            <person name="Tanifuji G."/>
            <person name="Takabayashi S."/>
            <person name="Kume K."/>
            <person name="Takagi M."/>
            <person name="Nakayama T."/>
            <person name="Kamikawa R."/>
            <person name="Inagaki Y."/>
            <person name="Hashimoto T."/>
        </authorList>
    </citation>
    <scope>NUCLEOTIDE SEQUENCE [LARGE SCALE GENOMIC DNA]</scope>
    <source>
        <strain evidence="1">NY0173</strain>
    </source>
</reference>
<protein>
    <submittedName>
        <fullName evidence="1">Uncharacterized protein</fullName>
    </submittedName>
</protein>
<feature type="non-terminal residue" evidence="1">
    <location>
        <position position="1"/>
    </location>
</feature>
<evidence type="ECO:0000313" key="2">
    <source>
        <dbReference type="Proteomes" id="UP000265618"/>
    </source>
</evidence>
<keyword evidence="2" id="KW-1185">Reference proteome</keyword>
<dbReference type="AlphaFoldDB" id="A0A9K3GQ61"/>
<name>A0A9K3GQ61_9EUKA</name>
<accession>A0A9K3GQ61</accession>
<dbReference type="EMBL" id="BDIP01006267">
    <property type="protein sequence ID" value="GIQ90506.1"/>
    <property type="molecule type" value="Genomic_DNA"/>
</dbReference>
<proteinExistence type="predicted"/>
<dbReference type="Proteomes" id="UP000265618">
    <property type="component" value="Unassembled WGS sequence"/>
</dbReference>
<comment type="caution">
    <text evidence="1">The sequence shown here is derived from an EMBL/GenBank/DDBJ whole genome shotgun (WGS) entry which is preliminary data.</text>
</comment>
<sequence length="145" mass="16889">VWEQAQTMLDEDLGNKTTFGFHFAFVSDDAVWAFWPHGETDPERPVRRAQMFTEADGWTHIRQPIGFPRLFKASQWVRAGPLFVSFYQEYSDHGLDPQVWGSLTLNWDEEGTRCPYILYIDQERLMQARTREDVLGVTGDSNVEE</sequence>